<dbReference type="InterPro" id="IPR000674">
    <property type="entry name" value="Ald_Oxase/Xan_DH_a/b"/>
</dbReference>
<evidence type="ECO:0000313" key="4">
    <source>
        <dbReference type="Proteomes" id="UP000676996"/>
    </source>
</evidence>
<dbReference type="GO" id="GO:0005506">
    <property type="term" value="F:iron ion binding"/>
    <property type="evidence" value="ECO:0007669"/>
    <property type="project" value="InterPro"/>
</dbReference>
<dbReference type="Gene3D" id="3.90.1170.50">
    <property type="entry name" value="Aldehyde oxidase/xanthine dehydrogenase, a/b hammerhead"/>
    <property type="match status" value="1"/>
</dbReference>
<dbReference type="EMBL" id="JAGRQC010000002">
    <property type="protein sequence ID" value="MBR0552650.1"/>
    <property type="molecule type" value="Genomic_DNA"/>
</dbReference>
<evidence type="ECO:0000256" key="1">
    <source>
        <dbReference type="SAM" id="MobiDB-lite"/>
    </source>
</evidence>
<dbReference type="InterPro" id="IPR008274">
    <property type="entry name" value="AldOxase/xan_DH_MoCoBD1"/>
</dbReference>
<dbReference type="Pfam" id="PF02738">
    <property type="entry name" value="MoCoBD_1"/>
    <property type="match status" value="1"/>
</dbReference>
<dbReference type="PANTHER" id="PTHR11908">
    <property type="entry name" value="XANTHINE DEHYDROGENASE"/>
    <property type="match status" value="1"/>
</dbReference>
<keyword evidence="4" id="KW-1185">Reference proteome</keyword>
<dbReference type="SUPFAM" id="SSF54665">
    <property type="entry name" value="CO dehydrogenase molybdoprotein N-domain-like"/>
    <property type="match status" value="1"/>
</dbReference>
<dbReference type="SMART" id="SM01008">
    <property type="entry name" value="Ald_Xan_dh_C"/>
    <property type="match status" value="1"/>
</dbReference>
<dbReference type="InterPro" id="IPR046867">
    <property type="entry name" value="AldOxase/xan_DH_MoCoBD2"/>
</dbReference>
<dbReference type="Pfam" id="PF20256">
    <property type="entry name" value="MoCoBD_2"/>
    <property type="match status" value="1"/>
</dbReference>
<protein>
    <submittedName>
        <fullName evidence="3">Xanthine dehydrogenase family protein molybdopterin-binding subunit</fullName>
    </submittedName>
</protein>
<feature type="compositionally biased region" description="Gly residues" evidence="1">
    <location>
        <begin position="515"/>
        <end position="524"/>
    </location>
</feature>
<proteinExistence type="predicted"/>
<organism evidence="3 4">
    <name type="scientific">Stakelama marina</name>
    <dbReference type="NCBI Taxonomy" id="2826939"/>
    <lineage>
        <taxon>Bacteria</taxon>
        <taxon>Pseudomonadati</taxon>
        <taxon>Pseudomonadota</taxon>
        <taxon>Alphaproteobacteria</taxon>
        <taxon>Sphingomonadales</taxon>
        <taxon>Sphingomonadaceae</taxon>
        <taxon>Stakelama</taxon>
    </lineage>
</organism>
<evidence type="ECO:0000259" key="2">
    <source>
        <dbReference type="SMART" id="SM01008"/>
    </source>
</evidence>
<accession>A0A8T4IDJ6</accession>
<gene>
    <name evidence="3" type="ORF">J7S20_09050</name>
</gene>
<dbReference type="InterPro" id="IPR016208">
    <property type="entry name" value="Ald_Oxase/xanthine_DH-like"/>
</dbReference>
<feature type="region of interest" description="Disordered" evidence="1">
    <location>
        <begin position="504"/>
        <end position="525"/>
    </location>
</feature>
<dbReference type="Proteomes" id="UP000676996">
    <property type="component" value="Unassembled WGS sequence"/>
</dbReference>
<sequence length="740" mass="78631">MTDTNSLTMDKPVEHSLLDNGAQHVIGKGLDRIDGPKKVTGTATYGAEFHPDNCAQGFLVRAPFACGKLTGIHSDAAKAMPGVIDVIVDTDRFARNPAQGGETEAPKQGVSKVAYFGEPLALVVAETFEQARDAAQAVTFDFVPEPGRYDFDKYRDQTDIPADGAAPAQHSQGDLEQAMRDAEVVIDEVWTTPSQNSAAMEPHVTVAHWDGDTLTVHGSYQMVAYQQQSLADALGLKREQVHMISPYVGGGFGSKLGISSECIAAAIAAKQTGRPVKVVMTRQNVFDATVRRSNTHQRIRLAADREGRLSGIGHDTITSNLDGEDFFEPAGLATHFLYGGENREVNHAIVRLNRVLSGSMRAPGEAAGMLALECAMDELAEKLGIDPIELRKRNDPDKDPEKGVPYSSRKLTQCLDEGATKFGWDKRNPKPAAVREGEWLIGIGMAAAARPNMVMPGQARVSLTPEGRAVVQTDMTDIGTGTYTILAQIAGELLGLPIDRVDVELGDSDNPPGPGSGGSWGAGSSGSTVYLACETLREKIAKAMGCDVGDLTLKDGQAIAANRSVELGSLVGDGLSAIGKIEPGETGENTNQAGYGAHFAEVAVNVTTGEVRLRRMLGVFAAGRILNEKTARSQCLGGMTFGIGAALTEELVHDGNNGKLVNRDLAEYHLPVNADVPQLEVMFLEERDPYANPLQAKGIGELGISGAGAAVANAIYNATGKRVRDYPLTLDKLLDALPAL</sequence>
<dbReference type="Gene3D" id="3.30.365.10">
    <property type="entry name" value="Aldehyde oxidase/xanthine dehydrogenase, molybdopterin binding domain"/>
    <property type="match status" value="4"/>
</dbReference>
<comment type="caution">
    <text evidence="3">The sequence shown here is derived from an EMBL/GenBank/DDBJ whole genome shotgun (WGS) entry which is preliminary data.</text>
</comment>
<dbReference type="SUPFAM" id="SSF56003">
    <property type="entry name" value="Molybdenum cofactor-binding domain"/>
    <property type="match status" value="1"/>
</dbReference>
<dbReference type="InterPro" id="IPR036856">
    <property type="entry name" value="Ald_Oxase/Xan_DH_a/b_sf"/>
</dbReference>
<feature type="domain" description="Aldehyde oxidase/xanthine dehydrogenase a/b hammerhead" evidence="2">
    <location>
        <begin position="40"/>
        <end position="146"/>
    </location>
</feature>
<evidence type="ECO:0000313" key="3">
    <source>
        <dbReference type="EMBL" id="MBR0552650.1"/>
    </source>
</evidence>
<name>A0A8T4IDJ6_9SPHN</name>
<dbReference type="Pfam" id="PF01315">
    <property type="entry name" value="Ald_Xan_dh_C"/>
    <property type="match status" value="1"/>
</dbReference>
<dbReference type="InterPro" id="IPR037165">
    <property type="entry name" value="AldOxase/xan_DH_Mopterin-bd_sf"/>
</dbReference>
<reference evidence="3" key="1">
    <citation type="submission" date="2021-04" db="EMBL/GenBank/DDBJ databases">
        <title>Ouciella asimina sp. nov., isolated from the surface seawater in the hydrothermal field of Okinawa Trough.</title>
        <authorList>
            <person name="Shuang W."/>
        </authorList>
    </citation>
    <scope>NUCLEOTIDE SEQUENCE</scope>
    <source>
        <strain evidence="3">LXI357</strain>
    </source>
</reference>
<dbReference type="PANTHER" id="PTHR11908:SF123">
    <property type="entry name" value="ALDEHYDE OXIDOREDUCTASE MOLYBDENUM-BINDING SUBUNIT PAOC"/>
    <property type="match status" value="1"/>
</dbReference>
<dbReference type="RefSeq" id="WP_284053920.1">
    <property type="nucleotide sequence ID" value="NZ_JAGRQC010000002.1"/>
</dbReference>
<dbReference type="GO" id="GO:0016491">
    <property type="term" value="F:oxidoreductase activity"/>
    <property type="evidence" value="ECO:0007669"/>
    <property type="project" value="InterPro"/>
</dbReference>
<dbReference type="AlphaFoldDB" id="A0A8T4IDJ6"/>